<dbReference type="SMART" id="SM00420">
    <property type="entry name" value="HTH_DEOR"/>
    <property type="match status" value="1"/>
</dbReference>
<dbReference type="InterPro" id="IPR050313">
    <property type="entry name" value="Carb_Metab_HTH_regulators"/>
</dbReference>
<sequence length="277" mass="29769">MTESAALELQDDLFGALPDNLPAEVRQQLTHQLLERKGFVRVRELSERFGVSTVTARNDLQVLEERRLVHRVHGGAMPANAARGERPFEEVASHHADQKALIARTAATLVSNGEAILIDVGTTAAALARELIARTDLTDLTVITNGIKIALDLEAAYPRFSIVVTGGTLRPKQHSLVDPLAAPMLQSLTVDTVFIGCNGIHPDTGVSNINLPEAAIKRTMIQAANRCVVLADSTKLGVRALAQVCTIDEIDVVVTDRGADEQHVASLRSQGVDVIVC</sequence>
<evidence type="ECO:0000256" key="1">
    <source>
        <dbReference type="ARBA" id="ARBA00023015"/>
    </source>
</evidence>
<gene>
    <name evidence="4" type="ORF">UFOPK1493_02161</name>
</gene>
<dbReference type="SUPFAM" id="SSF46785">
    <property type="entry name" value="Winged helix' DNA-binding domain"/>
    <property type="match status" value="1"/>
</dbReference>
<evidence type="ECO:0000256" key="2">
    <source>
        <dbReference type="ARBA" id="ARBA00023163"/>
    </source>
</evidence>
<dbReference type="PRINTS" id="PR00037">
    <property type="entry name" value="HTHLACR"/>
</dbReference>
<dbReference type="InterPro" id="IPR037171">
    <property type="entry name" value="NagB/RpiA_transferase-like"/>
</dbReference>
<dbReference type="GO" id="GO:0003700">
    <property type="term" value="F:DNA-binding transcription factor activity"/>
    <property type="evidence" value="ECO:0007669"/>
    <property type="project" value="InterPro"/>
</dbReference>
<dbReference type="InterPro" id="IPR036390">
    <property type="entry name" value="WH_DNA-bd_sf"/>
</dbReference>
<reference evidence="4" key="1">
    <citation type="submission" date="2020-05" db="EMBL/GenBank/DDBJ databases">
        <authorList>
            <person name="Chiriac C."/>
            <person name="Salcher M."/>
            <person name="Ghai R."/>
            <person name="Kavagutti S V."/>
        </authorList>
    </citation>
    <scope>NUCLEOTIDE SEQUENCE</scope>
</reference>
<evidence type="ECO:0000313" key="4">
    <source>
        <dbReference type="EMBL" id="CAB4567151.1"/>
    </source>
</evidence>
<dbReference type="PANTHER" id="PTHR30363:SF44">
    <property type="entry name" value="AGA OPERON TRANSCRIPTIONAL REPRESSOR-RELATED"/>
    <property type="match status" value="1"/>
</dbReference>
<dbReference type="Pfam" id="PF00455">
    <property type="entry name" value="DeoRC"/>
    <property type="match status" value="1"/>
</dbReference>
<evidence type="ECO:0000259" key="3">
    <source>
        <dbReference type="PROSITE" id="PS51000"/>
    </source>
</evidence>
<dbReference type="InterPro" id="IPR036388">
    <property type="entry name" value="WH-like_DNA-bd_sf"/>
</dbReference>
<name>A0A6J6DSQ1_9ZZZZ</name>
<dbReference type="Gene3D" id="1.10.10.10">
    <property type="entry name" value="Winged helix-like DNA-binding domain superfamily/Winged helix DNA-binding domain"/>
    <property type="match status" value="1"/>
</dbReference>
<dbReference type="PROSITE" id="PS51000">
    <property type="entry name" value="HTH_DEOR_2"/>
    <property type="match status" value="1"/>
</dbReference>
<keyword evidence="1" id="KW-0805">Transcription regulation</keyword>
<dbReference type="PANTHER" id="PTHR30363">
    <property type="entry name" value="HTH-TYPE TRANSCRIPTIONAL REGULATOR SRLR-RELATED"/>
    <property type="match status" value="1"/>
</dbReference>
<dbReference type="SMART" id="SM01134">
    <property type="entry name" value="DeoRC"/>
    <property type="match status" value="1"/>
</dbReference>
<dbReference type="AlphaFoldDB" id="A0A6J6DSQ1"/>
<accession>A0A6J6DSQ1</accession>
<dbReference type="Gene3D" id="3.40.50.1360">
    <property type="match status" value="1"/>
</dbReference>
<dbReference type="InterPro" id="IPR014036">
    <property type="entry name" value="DeoR-like_C"/>
</dbReference>
<dbReference type="Pfam" id="PF08220">
    <property type="entry name" value="HTH_DeoR"/>
    <property type="match status" value="1"/>
</dbReference>
<organism evidence="4">
    <name type="scientific">freshwater metagenome</name>
    <dbReference type="NCBI Taxonomy" id="449393"/>
    <lineage>
        <taxon>unclassified sequences</taxon>
        <taxon>metagenomes</taxon>
        <taxon>ecological metagenomes</taxon>
    </lineage>
</organism>
<dbReference type="EMBL" id="CAEZSR010000080">
    <property type="protein sequence ID" value="CAB4567151.1"/>
    <property type="molecule type" value="Genomic_DNA"/>
</dbReference>
<protein>
    <submittedName>
        <fullName evidence="4">Unannotated protein</fullName>
    </submittedName>
</protein>
<proteinExistence type="predicted"/>
<dbReference type="InterPro" id="IPR001034">
    <property type="entry name" value="DeoR_HTH"/>
</dbReference>
<feature type="domain" description="HTH deoR-type" evidence="3">
    <location>
        <begin position="23"/>
        <end position="78"/>
    </location>
</feature>
<keyword evidence="2" id="KW-0804">Transcription</keyword>
<dbReference type="SUPFAM" id="SSF100950">
    <property type="entry name" value="NagB/RpiA/CoA transferase-like"/>
    <property type="match status" value="1"/>
</dbReference>